<keyword evidence="3" id="KW-1185">Reference proteome</keyword>
<evidence type="ECO:0000313" key="2">
    <source>
        <dbReference type="EMBL" id="QXO12984.1"/>
    </source>
</evidence>
<gene>
    <name evidence="2" type="primary">77</name>
    <name evidence="2" type="ORF">SEA_KARDESAI_77</name>
</gene>
<dbReference type="EMBL" id="MZ209300">
    <property type="protein sequence ID" value="QXO12984.1"/>
    <property type="molecule type" value="Genomic_DNA"/>
</dbReference>
<dbReference type="RefSeq" id="YP_010666756.1">
    <property type="nucleotide sequence ID" value="NC_070945.1"/>
</dbReference>
<reference evidence="2 3" key="1">
    <citation type="submission" date="2021-05" db="EMBL/GenBank/DDBJ databases">
        <authorList>
            <person name="Alagappan S."/>
            <person name="Huber N."/>
            <person name="Angle L.E."/>
            <person name="Beckman N.B."/>
            <person name="Mazivanhanga P.R."/>
            <person name="Xu Z."/>
            <person name="Ghazi H.R."/>
            <person name="Miller M."/>
            <person name="Warner J.K."/>
            <person name="Sabetta M.E."/>
            <person name="Breitenberger C.A."/>
            <person name="Daniels C.J."/>
            <person name="Ball S.L."/>
            <person name="Garlena R.A."/>
            <person name="Russell D.A."/>
            <person name="Jacobs-Sera D."/>
            <person name="Hatfull G.F."/>
        </authorList>
    </citation>
    <scope>NUCLEOTIDE SEQUENCE [LARGE SCALE GENOMIC DNA]</scope>
</reference>
<evidence type="ECO:0000256" key="1">
    <source>
        <dbReference type="SAM" id="MobiDB-lite"/>
    </source>
</evidence>
<organism evidence="2 3">
    <name type="scientific">Arthrobacter phage Kardesai</name>
    <dbReference type="NCBI Taxonomy" id="2859474"/>
    <lineage>
        <taxon>Viruses</taxon>
        <taxon>Duplodnaviria</taxon>
        <taxon>Heunggongvirae</taxon>
        <taxon>Uroviricota</taxon>
        <taxon>Caudoviricetes</taxon>
        <taxon>Mudcatvirus</taxon>
        <taxon>Mudcatvirus kardesai</taxon>
    </lineage>
</organism>
<dbReference type="Proteomes" id="UP000828882">
    <property type="component" value="Segment"/>
</dbReference>
<proteinExistence type="predicted"/>
<name>A0AAE7VHM6_9CAUD</name>
<sequence length="41" mass="4709">MNTIGKKPKQPKGFYRTDAPFPDSTHTQTAEEFLLSQLKKE</sequence>
<dbReference type="GeneID" id="77942862"/>
<evidence type="ECO:0000313" key="3">
    <source>
        <dbReference type="Proteomes" id="UP000828882"/>
    </source>
</evidence>
<feature type="region of interest" description="Disordered" evidence="1">
    <location>
        <begin position="1"/>
        <end position="27"/>
    </location>
</feature>
<protein>
    <submittedName>
        <fullName evidence="2">Uncharacterized protein</fullName>
    </submittedName>
</protein>
<dbReference type="KEGG" id="vg:77942862"/>
<feature type="compositionally biased region" description="Basic residues" evidence="1">
    <location>
        <begin position="1"/>
        <end position="10"/>
    </location>
</feature>
<accession>A0AAE7VHM6</accession>